<dbReference type="EMBL" id="BSUO01000001">
    <property type="protein sequence ID" value="GMA41669.1"/>
    <property type="molecule type" value="Genomic_DNA"/>
</dbReference>
<keyword evidence="2" id="KW-1185">Reference proteome</keyword>
<evidence type="ECO:0000313" key="2">
    <source>
        <dbReference type="Proteomes" id="UP001157126"/>
    </source>
</evidence>
<gene>
    <name evidence="1" type="ORF">GCM10025883_37140</name>
</gene>
<name>A0ABQ6IY97_9MICO</name>
<dbReference type="RefSeq" id="WP_284305205.1">
    <property type="nucleotide sequence ID" value="NZ_BSUO01000001.1"/>
</dbReference>
<organism evidence="1 2">
    <name type="scientific">Mobilicoccus caccae</name>
    <dbReference type="NCBI Taxonomy" id="1859295"/>
    <lineage>
        <taxon>Bacteria</taxon>
        <taxon>Bacillati</taxon>
        <taxon>Actinomycetota</taxon>
        <taxon>Actinomycetes</taxon>
        <taxon>Micrococcales</taxon>
        <taxon>Dermatophilaceae</taxon>
        <taxon>Mobilicoccus</taxon>
    </lineage>
</organism>
<sequence length="101" mass="10351">MTAPSASTVFAVTAKVHADVADALGDAEATRARLVVAADSQADALSAFQIAGNSVFTSTFRRYGGPTADEREVQAAAAEPGAVFAFSLDSPDAPPVRLVRL</sequence>
<proteinExistence type="predicted"/>
<protein>
    <submittedName>
        <fullName evidence="1">Uncharacterized protein</fullName>
    </submittedName>
</protein>
<evidence type="ECO:0000313" key="1">
    <source>
        <dbReference type="EMBL" id="GMA41669.1"/>
    </source>
</evidence>
<comment type="caution">
    <text evidence="1">The sequence shown here is derived from an EMBL/GenBank/DDBJ whole genome shotgun (WGS) entry which is preliminary data.</text>
</comment>
<dbReference type="Proteomes" id="UP001157126">
    <property type="component" value="Unassembled WGS sequence"/>
</dbReference>
<accession>A0ABQ6IY97</accession>
<reference evidence="2" key="1">
    <citation type="journal article" date="2019" name="Int. J. Syst. Evol. Microbiol.">
        <title>The Global Catalogue of Microorganisms (GCM) 10K type strain sequencing project: providing services to taxonomists for standard genome sequencing and annotation.</title>
        <authorList>
            <consortium name="The Broad Institute Genomics Platform"/>
            <consortium name="The Broad Institute Genome Sequencing Center for Infectious Disease"/>
            <person name="Wu L."/>
            <person name="Ma J."/>
        </authorList>
    </citation>
    <scope>NUCLEOTIDE SEQUENCE [LARGE SCALE GENOMIC DNA]</scope>
    <source>
        <strain evidence="2">NBRC 113072</strain>
    </source>
</reference>